<dbReference type="InterPro" id="IPR012677">
    <property type="entry name" value="Nucleotide-bd_a/b_plait_sf"/>
</dbReference>
<proteinExistence type="predicted"/>
<evidence type="ECO:0000313" key="5">
    <source>
        <dbReference type="EnsemblMetazoa" id="SMAR002722-PA"/>
    </source>
</evidence>
<dbReference type="GO" id="GO:0003729">
    <property type="term" value="F:mRNA binding"/>
    <property type="evidence" value="ECO:0007669"/>
    <property type="project" value="TreeGrafter"/>
</dbReference>
<feature type="region of interest" description="Disordered" evidence="3">
    <location>
        <begin position="178"/>
        <end position="213"/>
    </location>
</feature>
<dbReference type="HOGENOM" id="CLU_012062_34_2_1"/>
<reference evidence="6" key="1">
    <citation type="submission" date="2011-05" db="EMBL/GenBank/DDBJ databases">
        <authorList>
            <person name="Richards S.R."/>
            <person name="Qu J."/>
            <person name="Jiang H."/>
            <person name="Jhangiani S.N."/>
            <person name="Agravi P."/>
            <person name="Goodspeed R."/>
            <person name="Gross S."/>
            <person name="Mandapat C."/>
            <person name="Jackson L."/>
            <person name="Mathew T."/>
            <person name="Pu L."/>
            <person name="Thornton R."/>
            <person name="Saada N."/>
            <person name="Wilczek-Boney K.B."/>
            <person name="Lee S."/>
            <person name="Kovar C."/>
            <person name="Wu Y."/>
            <person name="Scherer S.E."/>
            <person name="Worley K.C."/>
            <person name="Muzny D.M."/>
            <person name="Gibbs R."/>
        </authorList>
    </citation>
    <scope>NUCLEOTIDE SEQUENCE</scope>
    <source>
        <strain evidence="6">Brora</strain>
    </source>
</reference>
<protein>
    <recommendedName>
        <fullName evidence="4">RRM domain-containing protein</fullName>
    </recommendedName>
</protein>
<dbReference type="SMART" id="SM00360">
    <property type="entry name" value="RRM"/>
    <property type="match status" value="2"/>
</dbReference>
<feature type="domain" description="RRM" evidence="4">
    <location>
        <begin position="3"/>
        <end position="73"/>
    </location>
</feature>
<dbReference type="Gene3D" id="3.30.70.330">
    <property type="match status" value="2"/>
</dbReference>
<evidence type="ECO:0000256" key="1">
    <source>
        <dbReference type="ARBA" id="ARBA00022884"/>
    </source>
</evidence>
<evidence type="ECO:0000256" key="2">
    <source>
        <dbReference type="PROSITE-ProRule" id="PRU00176"/>
    </source>
</evidence>
<dbReference type="InterPro" id="IPR050374">
    <property type="entry name" value="RRT5_SRSF_SR"/>
</dbReference>
<dbReference type="InterPro" id="IPR035979">
    <property type="entry name" value="RBD_domain_sf"/>
</dbReference>
<evidence type="ECO:0000259" key="4">
    <source>
        <dbReference type="PROSITE" id="PS50102"/>
    </source>
</evidence>
<dbReference type="PANTHER" id="PTHR23003">
    <property type="entry name" value="RNA RECOGNITION MOTIF RRM DOMAIN CONTAINING PROTEIN"/>
    <property type="match status" value="1"/>
</dbReference>
<sequence length="298" mass="34442">MSTQVFIGCLSHEVCTQDIEHFLRGYGHNHRIILKKGFGFIQFANHRNADDAIYDLNGRNLFGQRVVMEFARRGRRRETNRDRGLDERTCNNFNFGCDFSMSSKYRLIVKNLSSSVNWRHLKDYLRQAGEVVYVHKQSHFVGIVDFATETGMETAIEQFDNTELNGCRLKVFKENAQRSHKDSDFRSRPHSNNYSRPRSSNRSRSPLKSRGSLKEISQVVDNKLVENSGDEKSKESDVIEKLEKKIDDGKIGENSSNEILEEVIESDVIDKFEDIISDRKLLGEKWQCEIGSYFGKVI</sequence>
<feature type="compositionally biased region" description="Basic and acidic residues" evidence="3">
    <location>
        <begin position="178"/>
        <end position="187"/>
    </location>
</feature>
<dbReference type="InterPro" id="IPR000504">
    <property type="entry name" value="RRM_dom"/>
</dbReference>
<evidence type="ECO:0000256" key="3">
    <source>
        <dbReference type="SAM" id="MobiDB-lite"/>
    </source>
</evidence>
<dbReference type="eggNOG" id="KOG0106">
    <property type="taxonomic scope" value="Eukaryota"/>
</dbReference>
<dbReference type="SUPFAM" id="SSF54928">
    <property type="entry name" value="RNA-binding domain, RBD"/>
    <property type="match status" value="1"/>
</dbReference>
<dbReference type="PhylomeDB" id="T1INY3"/>
<dbReference type="PANTHER" id="PTHR23003:SF51">
    <property type="entry name" value="SERINE-ARGININE PROTEIN 55"/>
    <property type="match status" value="1"/>
</dbReference>
<feature type="domain" description="RRM" evidence="4">
    <location>
        <begin position="105"/>
        <end position="176"/>
    </location>
</feature>
<dbReference type="EMBL" id="JH431229">
    <property type="status" value="NOT_ANNOTATED_CDS"/>
    <property type="molecule type" value="Genomic_DNA"/>
</dbReference>
<dbReference type="Proteomes" id="UP000014500">
    <property type="component" value="Unassembled WGS sequence"/>
</dbReference>
<dbReference type="STRING" id="126957.T1INY3"/>
<dbReference type="EnsemblMetazoa" id="SMAR002722-RA">
    <property type="protein sequence ID" value="SMAR002722-PA"/>
    <property type="gene ID" value="SMAR002722"/>
</dbReference>
<dbReference type="GO" id="GO:0005737">
    <property type="term" value="C:cytoplasm"/>
    <property type="evidence" value="ECO:0007669"/>
    <property type="project" value="TreeGrafter"/>
</dbReference>
<reference evidence="5" key="2">
    <citation type="submission" date="2015-02" db="UniProtKB">
        <authorList>
            <consortium name="EnsemblMetazoa"/>
        </authorList>
    </citation>
    <scope>IDENTIFICATION</scope>
</reference>
<keyword evidence="1 2" id="KW-0694">RNA-binding</keyword>
<dbReference type="Pfam" id="PF00076">
    <property type="entry name" value="RRM_1"/>
    <property type="match status" value="2"/>
</dbReference>
<organism evidence="5 6">
    <name type="scientific">Strigamia maritima</name>
    <name type="common">European centipede</name>
    <name type="synonym">Geophilus maritimus</name>
    <dbReference type="NCBI Taxonomy" id="126957"/>
    <lineage>
        <taxon>Eukaryota</taxon>
        <taxon>Metazoa</taxon>
        <taxon>Ecdysozoa</taxon>
        <taxon>Arthropoda</taxon>
        <taxon>Myriapoda</taxon>
        <taxon>Chilopoda</taxon>
        <taxon>Pleurostigmophora</taxon>
        <taxon>Geophilomorpha</taxon>
        <taxon>Linotaeniidae</taxon>
        <taxon>Strigamia</taxon>
    </lineage>
</organism>
<dbReference type="GO" id="GO:0005634">
    <property type="term" value="C:nucleus"/>
    <property type="evidence" value="ECO:0007669"/>
    <property type="project" value="TreeGrafter"/>
</dbReference>
<dbReference type="AlphaFoldDB" id="T1INY3"/>
<name>T1INY3_STRMM</name>
<dbReference type="PROSITE" id="PS50102">
    <property type="entry name" value="RRM"/>
    <property type="match status" value="2"/>
</dbReference>
<evidence type="ECO:0000313" key="6">
    <source>
        <dbReference type="Proteomes" id="UP000014500"/>
    </source>
</evidence>
<accession>T1INY3</accession>
<keyword evidence="6" id="KW-1185">Reference proteome</keyword>